<name>A0A1H1IHF7_9PSED</name>
<keyword evidence="4" id="KW-1185">Reference proteome</keyword>
<dbReference type="GO" id="GO:0008270">
    <property type="term" value="F:zinc ion binding"/>
    <property type="evidence" value="ECO:0007669"/>
    <property type="project" value="InterPro"/>
</dbReference>
<keyword evidence="3" id="KW-0378">Hydrolase</keyword>
<dbReference type="OrthoDB" id="9802640at2"/>
<dbReference type="RefSeq" id="WP_090407566.1">
    <property type="nucleotide sequence ID" value="NZ_FNKM01000002.1"/>
</dbReference>
<protein>
    <submittedName>
        <fullName evidence="3">HNH endonuclease</fullName>
    </submittedName>
</protein>
<comment type="caution">
    <text evidence="3">The sequence shown here is derived from an EMBL/GenBank/DDBJ whole genome shotgun (WGS) entry which is preliminary data.</text>
</comment>
<dbReference type="Pfam" id="PF01844">
    <property type="entry name" value="HNH"/>
    <property type="match status" value="1"/>
</dbReference>
<dbReference type="InterPro" id="IPR003615">
    <property type="entry name" value="HNH_nuc"/>
</dbReference>
<sequence>MPRDHIPTAVQRAVLVEAGHRCAIPTCRSTTTEIAHIVPWAESQDNSFENLIALCPNCHTRFDQKKDIDRLSVKAYKQNLAVLNNRYGECERRLFALIAKNGERVFLLGPGGDVLVANAVQDGFFEDKNVQGMTFDINGSDGYFKSFPLTFTYWVTDAGMAFIKRYVDGVEMG</sequence>
<dbReference type="GO" id="GO:0004519">
    <property type="term" value="F:endonuclease activity"/>
    <property type="evidence" value="ECO:0007669"/>
    <property type="project" value="UniProtKB-KW"/>
</dbReference>
<dbReference type="EMBL" id="VFES01000012">
    <property type="protein sequence ID" value="TWR64262.1"/>
    <property type="molecule type" value="Genomic_DNA"/>
</dbReference>
<evidence type="ECO:0000313" key="4">
    <source>
        <dbReference type="Proteomes" id="UP000198740"/>
    </source>
</evidence>
<dbReference type="AlphaFoldDB" id="A0A1H1IHF7"/>
<proteinExistence type="predicted"/>
<dbReference type="InterPro" id="IPR002711">
    <property type="entry name" value="HNH"/>
</dbReference>
<keyword evidence="3" id="KW-0255">Endonuclease</keyword>
<reference evidence="3 5" key="2">
    <citation type="submission" date="2019-06" db="EMBL/GenBank/DDBJ databases">
        <title>Pseudomonas bimorpha sp. nov. isolated from bovine raw milk and skim milk concentrate.</title>
        <authorList>
            <person name="Hofmann K."/>
            <person name="Huptas C."/>
            <person name="Doll E."/>
            <person name="Scherer S."/>
            <person name="Wenning M."/>
        </authorList>
    </citation>
    <scope>NUCLEOTIDE SEQUENCE [LARGE SCALE GENOMIC DNA]</scope>
    <source>
        <strain evidence="3 5">DSM 17515</strain>
    </source>
</reference>
<organism evidence="3 5">
    <name type="scientific">Pseudomonas grimontii</name>
    <dbReference type="NCBI Taxonomy" id="129847"/>
    <lineage>
        <taxon>Bacteria</taxon>
        <taxon>Pseudomonadati</taxon>
        <taxon>Pseudomonadota</taxon>
        <taxon>Gammaproteobacteria</taxon>
        <taxon>Pseudomonadales</taxon>
        <taxon>Pseudomonadaceae</taxon>
        <taxon>Pseudomonas</taxon>
    </lineage>
</organism>
<dbReference type="GO" id="GO:0003676">
    <property type="term" value="F:nucleic acid binding"/>
    <property type="evidence" value="ECO:0007669"/>
    <property type="project" value="InterPro"/>
</dbReference>
<reference evidence="2 4" key="1">
    <citation type="submission" date="2016-10" db="EMBL/GenBank/DDBJ databases">
        <authorList>
            <person name="Varghese N."/>
            <person name="Submissions S."/>
        </authorList>
    </citation>
    <scope>NUCLEOTIDE SEQUENCE [LARGE SCALE GENOMIC DNA]</scope>
    <source>
        <strain evidence="2 4">BS2976</strain>
    </source>
</reference>
<evidence type="ECO:0000313" key="2">
    <source>
        <dbReference type="EMBL" id="SDR36989.1"/>
    </source>
</evidence>
<dbReference type="CDD" id="cd00085">
    <property type="entry name" value="HNHc"/>
    <property type="match status" value="1"/>
</dbReference>
<gene>
    <name evidence="3" type="ORF">FIV39_18915</name>
    <name evidence="2" type="ORF">SAMN04490186_5698</name>
</gene>
<evidence type="ECO:0000313" key="5">
    <source>
        <dbReference type="Proteomes" id="UP000317267"/>
    </source>
</evidence>
<evidence type="ECO:0000259" key="1">
    <source>
        <dbReference type="SMART" id="SM00507"/>
    </source>
</evidence>
<dbReference type="Gene3D" id="1.10.30.50">
    <property type="match status" value="1"/>
</dbReference>
<evidence type="ECO:0000313" key="3">
    <source>
        <dbReference type="EMBL" id="TWR64262.1"/>
    </source>
</evidence>
<dbReference type="Proteomes" id="UP000198740">
    <property type="component" value="Unassembled WGS sequence"/>
</dbReference>
<feature type="domain" description="HNH nuclease" evidence="1">
    <location>
        <begin position="10"/>
        <end position="60"/>
    </location>
</feature>
<dbReference type="EMBL" id="FNKM01000002">
    <property type="protein sequence ID" value="SDR36989.1"/>
    <property type="molecule type" value="Genomic_DNA"/>
</dbReference>
<keyword evidence="3" id="KW-0540">Nuclease</keyword>
<dbReference type="Proteomes" id="UP000317267">
    <property type="component" value="Unassembled WGS sequence"/>
</dbReference>
<dbReference type="SMART" id="SM00507">
    <property type="entry name" value="HNHc"/>
    <property type="match status" value="1"/>
</dbReference>
<accession>A0A1H1IHF7</accession>